<dbReference type="Proteomes" id="UP000215559">
    <property type="component" value="Unassembled WGS sequence"/>
</dbReference>
<dbReference type="InterPro" id="IPR045864">
    <property type="entry name" value="aa-tRNA-synth_II/BPL/LPL"/>
</dbReference>
<dbReference type="InterPro" id="IPR004143">
    <property type="entry name" value="BPL_LPL_catalytic"/>
</dbReference>
<comment type="pathway">
    <text evidence="1 5 6">Protein modification; protein lipoylation via endogenous pathway; protein N(6)-(lipoyl)lysine from octanoyl-[acyl-carrier-protein]: step 1/2.</text>
</comment>
<comment type="function">
    <text evidence="4 5 6">Catalyzes the transfer of endogenously produced octanoic acid from octanoyl-acyl-carrier-protein onto the lipoyl domains of lipoate-dependent enzymes. Lipoyl-ACP can also act as a substrate although octanoyl-ACP is likely to be the physiological substrate.</text>
</comment>
<comment type="miscellaneous">
    <text evidence="5">In the reaction, the free carboxyl group of octanoic acid is attached via an amide linkage to the epsilon-amino group of a specific lysine residue of lipoyl domains of lipoate-dependent enzymes.</text>
</comment>
<dbReference type="NCBIfam" id="TIGR00214">
    <property type="entry name" value="lipB"/>
    <property type="match status" value="1"/>
</dbReference>
<dbReference type="CDD" id="cd16444">
    <property type="entry name" value="LipB"/>
    <property type="match status" value="1"/>
</dbReference>
<evidence type="ECO:0000256" key="9">
    <source>
        <dbReference type="PIRSR" id="PIRSR016262-3"/>
    </source>
</evidence>
<sequence length="243" mass="27301">MSTSREPDRRDIAFLIKLGLVDYGAALKLQHRLWEMRIRNEIPDVLLLLEHPPVVTLGKHGKRSNLLLSDEELKHRGMKVYRIERGGDITFHGPGQLVGYPIYRLELGLVGIRRFMEMVEESLICALANLGVQAHVEPGYIGIWVEKRKIASIGVAVRRMVTFHGFALNVRTDLSWFGLMNPCGMQVQMTSVNQEGGKTDDSIVRNEVAKGFEDVFGFVFQRNLPRSLTSLTKGLSRSAISSA</sequence>
<accession>A0A235BQK4</accession>
<feature type="binding site" evidence="5 8">
    <location>
        <begin position="85"/>
        <end position="92"/>
    </location>
    <ligand>
        <name>substrate</name>
    </ligand>
</feature>
<evidence type="ECO:0000313" key="12">
    <source>
        <dbReference type="Proteomes" id="UP000215559"/>
    </source>
</evidence>
<dbReference type="Pfam" id="PF21948">
    <property type="entry name" value="LplA-B_cat"/>
    <property type="match status" value="1"/>
</dbReference>
<dbReference type="Gene3D" id="3.30.930.10">
    <property type="entry name" value="Bira Bifunctional Protein, Domain 2"/>
    <property type="match status" value="1"/>
</dbReference>
<feature type="site" description="Lowers pKa of active site Cys" evidence="5 9">
    <location>
        <position position="149"/>
    </location>
</feature>
<dbReference type="InterPro" id="IPR000544">
    <property type="entry name" value="Octanoyltransferase"/>
</dbReference>
<feature type="active site" description="Acyl-thioester intermediate" evidence="5 7">
    <location>
        <position position="183"/>
    </location>
</feature>
<evidence type="ECO:0000259" key="10">
    <source>
        <dbReference type="PROSITE" id="PS51733"/>
    </source>
</evidence>
<organism evidence="11 12">
    <name type="scientific">candidate division WOR-3 bacterium JGI_Cruoil_03_51_56</name>
    <dbReference type="NCBI Taxonomy" id="1973747"/>
    <lineage>
        <taxon>Bacteria</taxon>
        <taxon>Bacteria division WOR-3</taxon>
    </lineage>
</organism>
<proteinExistence type="inferred from homology"/>
<dbReference type="PROSITE" id="PS51733">
    <property type="entry name" value="BPL_LPL_CATALYTIC"/>
    <property type="match status" value="1"/>
</dbReference>
<feature type="domain" description="BPL/LPL catalytic" evidence="10">
    <location>
        <begin position="40"/>
        <end position="220"/>
    </location>
</feature>
<dbReference type="InterPro" id="IPR020605">
    <property type="entry name" value="Octanoyltransferase_CS"/>
</dbReference>
<evidence type="ECO:0000256" key="8">
    <source>
        <dbReference type="PIRSR" id="PIRSR016262-2"/>
    </source>
</evidence>
<keyword evidence="3 5" id="KW-0012">Acyltransferase</keyword>
<dbReference type="PROSITE" id="PS01313">
    <property type="entry name" value="LIPB"/>
    <property type="match status" value="1"/>
</dbReference>
<protein>
    <recommendedName>
        <fullName evidence="5 6">Octanoyltransferase</fullName>
        <ecNumber evidence="5 6">2.3.1.181</ecNumber>
    </recommendedName>
    <alternativeName>
        <fullName evidence="5">Lipoate-protein ligase B</fullName>
    </alternativeName>
    <alternativeName>
        <fullName evidence="5">Lipoyl/octanoyl transferase</fullName>
    </alternativeName>
    <alternativeName>
        <fullName evidence="5">Octanoyl-[acyl-carrier-protein]-protein N-octanoyltransferase</fullName>
    </alternativeName>
</protein>
<dbReference type="GO" id="GO:0009249">
    <property type="term" value="P:protein lipoylation"/>
    <property type="evidence" value="ECO:0007669"/>
    <property type="project" value="InterPro"/>
</dbReference>
<dbReference type="PANTHER" id="PTHR10993:SF7">
    <property type="entry name" value="LIPOYLTRANSFERASE 2, MITOCHONDRIAL-RELATED"/>
    <property type="match status" value="1"/>
</dbReference>
<feature type="binding site" evidence="5 8">
    <location>
        <begin position="165"/>
        <end position="167"/>
    </location>
    <ligand>
        <name>substrate</name>
    </ligand>
</feature>
<dbReference type="PIRSF" id="PIRSF016262">
    <property type="entry name" value="LPLase"/>
    <property type="match status" value="1"/>
</dbReference>
<dbReference type="NCBIfam" id="NF010925">
    <property type="entry name" value="PRK14345.1"/>
    <property type="match status" value="1"/>
</dbReference>
<dbReference type="HAMAP" id="MF_00013">
    <property type="entry name" value="LipB"/>
    <property type="match status" value="1"/>
</dbReference>
<keyword evidence="5" id="KW-0963">Cytoplasm</keyword>
<gene>
    <name evidence="5" type="primary">lipB</name>
    <name evidence="11" type="ORF">CH330_08575</name>
</gene>
<keyword evidence="2 5" id="KW-0808">Transferase</keyword>
<comment type="catalytic activity">
    <reaction evidence="5 6">
        <text>octanoyl-[ACP] + L-lysyl-[protein] = N(6)-octanoyl-L-lysyl-[protein] + holo-[ACP] + H(+)</text>
        <dbReference type="Rhea" id="RHEA:17665"/>
        <dbReference type="Rhea" id="RHEA-COMP:9636"/>
        <dbReference type="Rhea" id="RHEA-COMP:9685"/>
        <dbReference type="Rhea" id="RHEA-COMP:9752"/>
        <dbReference type="Rhea" id="RHEA-COMP:9928"/>
        <dbReference type="ChEBI" id="CHEBI:15378"/>
        <dbReference type="ChEBI" id="CHEBI:29969"/>
        <dbReference type="ChEBI" id="CHEBI:64479"/>
        <dbReference type="ChEBI" id="CHEBI:78463"/>
        <dbReference type="ChEBI" id="CHEBI:78809"/>
        <dbReference type="EC" id="2.3.1.181"/>
    </reaction>
</comment>
<dbReference type="AlphaFoldDB" id="A0A235BQK4"/>
<dbReference type="PANTHER" id="PTHR10993">
    <property type="entry name" value="OCTANOYLTRANSFERASE"/>
    <property type="match status" value="1"/>
</dbReference>
<comment type="subcellular location">
    <subcellularLocation>
        <location evidence="5">Cytoplasm</location>
    </subcellularLocation>
</comment>
<dbReference type="GO" id="GO:0005737">
    <property type="term" value="C:cytoplasm"/>
    <property type="evidence" value="ECO:0007669"/>
    <property type="project" value="UniProtKB-SubCell"/>
</dbReference>
<evidence type="ECO:0000256" key="6">
    <source>
        <dbReference type="PIRNR" id="PIRNR016262"/>
    </source>
</evidence>
<dbReference type="EMBL" id="NOZP01000156">
    <property type="protein sequence ID" value="OYD14476.1"/>
    <property type="molecule type" value="Genomic_DNA"/>
</dbReference>
<evidence type="ECO:0000256" key="5">
    <source>
        <dbReference type="HAMAP-Rule" id="MF_00013"/>
    </source>
</evidence>
<dbReference type="UniPathway" id="UPA00538">
    <property type="reaction ID" value="UER00592"/>
</dbReference>
<dbReference type="EC" id="2.3.1.181" evidence="5 6"/>
<feature type="binding site" evidence="5 8">
    <location>
        <begin position="152"/>
        <end position="154"/>
    </location>
    <ligand>
        <name>substrate</name>
    </ligand>
</feature>
<comment type="caution">
    <text evidence="11">The sequence shown here is derived from an EMBL/GenBank/DDBJ whole genome shotgun (WGS) entry which is preliminary data.</text>
</comment>
<name>A0A235BQK4_UNCW3</name>
<evidence type="ECO:0000313" key="11">
    <source>
        <dbReference type="EMBL" id="OYD14476.1"/>
    </source>
</evidence>
<dbReference type="GO" id="GO:0033819">
    <property type="term" value="F:lipoyl(octanoyl) transferase activity"/>
    <property type="evidence" value="ECO:0007669"/>
    <property type="project" value="UniProtKB-EC"/>
</dbReference>
<evidence type="ECO:0000256" key="2">
    <source>
        <dbReference type="ARBA" id="ARBA00022679"/>
    </source>
</evidence>
<dbReference type="SUPFAM" id="SSF55681">
    <property type="entry name" value="Class II aaRS and biotin synthetases"/>
    <property type="match status" value="1"/>
</dbReference>
<comment type="similarity">
    <text evidence="5 6">Belongs to the LipB family.</text>
</comment>
<evidence type="ECO:0000256" key="4">
    <source>
        <dbReference type="ARBA" id="ARBA00024732"/>
    </source>
</evidence>
<evidence type="ECO:0000256" key="3">
    <source>
        <dbReference type="ARBA" id="ARBA00023315"/>
    </source>
</evidence>
<reference evidence="11 12" key="1">
    <citation type="submission" date="2017-07" db="EMBL/GenBank/DDBJ databases">
        <title>Recovery of genomes from metagenomes via a dereplication, aggregation, and scoring strategy.</title>
        <authorList>
            <person name="Sieber C.M."/>
            <person name="Probst A.J."/>
            <person name="Sharrar A."/>
            <person name="Thomas B.C."/>
            <person name="Hess M."/>
            <person name="Tringe S.G."/>
            <person name="Banfield J.F."/>
        </authorList>
    </citation>
    <scope>NUCLEOTIDE SEQUENCE [LARGE SCALE GENOMIC DNA]</scope>
    <source>
        <strain evidence="11">JGI_Cruoil_03_51_56</strain>
    </source>
</reference>
<evidence type="ECO:0000256" key="1">
    <source>
        <dbReference type="ARBA" id="ARBA00004821"/>
    </source>
</evidence>
<evidence type="ECO:0000256" key="7">
    <source>
        <dbReference type="PIRSR" id="PIRSR016262-1"/>
    </source>
</evidence>